<dbReference type="Pfam" id="PF02770">
    <property type="entry name" value="Acyl-CoA_dh_M"/>
    <property type="match status" value="1"/>
</dbReference>
<keyword evidence="10" id="KW-1185">Reference proteome</keyword>
<dbReference type="InterPro" id="IPR009075">
    <property type="entry name" value="AcylCo_DH/oxidase_C"/>
</dbReference>
<feature type="domain" description="Acyl-CoA oxidase/dehydrogenase middle" evidence="7">
    <location>
        <begin position="177"/>
        <end position="270"/>
    </location>
</feature>
<evidence type="ECO:0000256" key="5">
    <source>
        <dbReference type="RuleBase" id="RU362125"/>
    </source>
</evidence>
<dbReference type="PROSITE" id="PS00073">
    <property type="entry name" value="ACYL_COA_DH_2"/>
    <property type="match status" value="1"/>
</dbReference>
<keyword evidence="3 5" id="KW-0285">Flavoprotein</keyword>
<dbReference type="PANTHER" id="PTHR42707:SF3">
    <property type="entry name" value="ACYL-COA DEHYDROGENASE AIDB-RELATED"/>
    <property type="match status" value="1"/>
</dbReference>
<dbReference type="InterPro" id="IPR041504">
    <property type="entry name" value="AidB_N"/>
</dbReference>
<comment type="cofactor">
    <cofactor evidence="1 5">
        <name>FAD</name>
        <dbReference type="ChEBI" id="CHEBI:57692"/>
    </cofactor>
</comment>
<feature type="domain" description="Adaptive response protein AidB N-terminal" evidence="8">
    <location>
        <begin position="8"/>
        <end position="161"/>
    </location>
</feature>
<accession>A0ABT6M511</accession>
<dbReference type="Gene3D" id="1.20.140.10">
    <property type="entry name" value="Butyryl-CoA Dehydrogenase, subunit A, domain 3"/>
    <property type="match status" value="1"/>
</dbReference>
<protein>
    <submittedName>
        <fullName evidence="9">Acyl-CoA dehydrogenase</fullName>
    </submittedName>
</protein>
<evidence type="ECO:0000259" key="8">
    <source>
        <dbReference type="Pfam" id="PF18158"/>
    </source>
</evidence>
<evidence type="ECO:0000256" key="1">
    <source>
        <dbReference type="ARBA" id="ARBA00001974"/>
    </source>
</evidence>
<dbReference type="Pfam" id="PF00441">
    <property type="entry name" value="Acyl-CoA_dh_1"/>
    <property type="match status" value="1"/>
</dbReference>
<evidence type="ECO:0000313" key="10">
    <source>
        <dbReference type="Proteomes" id="UP001160334"/>
    </source>
</evidence>
<comment type="similarity">
    <text evidence="2 5">Belongs to the acyl-CoA dehydrogenase family.</text>
</comment>
<dbReference type="InterPro" id="IPR006089">
    <property type="entry name" value="Acyl-CoA_DH_CS"/>
</dbReference>
<dbReference type="InterPro" id="IPR009100">
    <property type="entry name" value="AcylCoA_DH/oxidase_NM_dom_sf"/>
</dbReference>
<dbReference type="InterPro" id="IPR052904">
    <property type="entry name" value="Acyl-CoA_dehydrogenase-like"/>
</dbReference>
<keyword evidence="5" id="KW-0560">Oxidoreductase</keyword>
<evidence type="ECO:0000259" key="7">
    <source>
        <dbReference type="Pfam" id="PF02770"/>
    </source>
</evidence>
<evidence type="ECO:0000256" key="2">
    <source>
        <dbReference type="ARBA" id="ARBA00009347"/>
    </source>
</evidence>
<reference evidence="9 10" key="1">
    <citation type="submission" date="2023-04" db="EMBL/GenBank/DDBJ databases">
        <title>Forest soil microbial communities from Buena Vista Peninsula, Colon Province, Panama.</title>
        <authorList>
            <person name="Bouskill N."/>
        </authorList>
    </citation>
    <scope>NUCLEOTIDE SEQUENCE [LARGE SCALE GENOMIC DNA]</scope>
    <source>
        <strain evidence="9 10">CFH S0262</strain>
    </source>
</reference>
<dbReference type="Gene3D" id="2.40.110.20">
    <property type="match status" value="1"/>
</dbReference>
<evidence type="ECO:0000256" key="4">
    <source>
        <dbReference type="ARBA" id="ARBA00022827"/>
    </source>
</evidence>
<gene>
    <name evidence="9" type="ORF">M2280_000599</name>
</gene>
<dbReference type="InterPro" id="IPR036250">
    <property type="entry name" value="AcylCo_DH-like_C"/>
</dbReference>
<dbReference type="SUPFAM" id="SSF47203">
    <property type="entry name" value="Acyl-CoA dehydrogenase C-terminal domain-like"/>
    <property type="match status" value="1"/>
</dbReference>
<evidence type="ECO:0000256" key="3">
    <source>
        <dbReference type="ARBA" id="ARBA00022630"/>
    </source>
</evidence>
<dbReference type="RefSeq" id="WP_280758759.1">
    <property type="nucleotide sequence ID" value="NZ_JARXVC010000001.1"/>
</dbReference>
<dbReference type="EMBL" id="JARXVC010000001">
    <property type="protein sequence ID" value="MDH6279394.1"/>
    <property type="molecule type" value="Genomic_DNA"/>
</dbReference>
<feature type="domain" description="Acyl-CoA dehydrogenase/oxidase C-terminal" evidence="6">
    <location>
        <begin position="280"/>
        <end position="436"/>
    </location>
</feature>
<dbReference type="PANTHER" id="PTHR42707">
    <property type="entry name" value="ACYL-COA DEHYDROGENASE"/>
    <property type="match status" value="1"/>
</dbReference>
<dbReference type="Gene3D" id="6.10.250.600">
    <property type="match status" value="1"/>
</dbReference>
<name>A0ABT6M511_9NOCA</name>
<evidence type="ECO:0000313" key="9">
    <source>
        <dbReference type="EMBL" id="MDH6279394.1"/>
    </source>
</evidence>
<sequence>MQTHEVFNQSVPLYGHNVADDPTLLDGLAREGAAWAVDDVNRLGTLAGTEQVQEWGRLANENPPTLRPYDRFGHRIDDLEFHPAWHELLSTAVANGMHGAPWSDPRAGSHVARAAKFYVWSNVEAGHTCPISATYAAVPALRDNPELAAIYEPLLSNSSYEGGLRPPLEKAGLLATMSMTEKQGGSDIRANTTRATLQSDGSYRIVGHKWFTSATMADLFLVLAQTDAGVTCFLVPRVLPDGTRNNVRLMRLKDKLGNRSNPSAEIEYENALAWRVGDEGRGVPTIIKMVNMTRLDCLIGAASGMRRGVAQAAHHATHRKAFGNYLIDQPLMRNVLSDLAVESEAASLLMMRLAGAHDRASRGDAAESDFLRLALAVGKYWVCKRWPAHAAEALECFGGNGFIEESQMPRLFRESPLNGIWEGSGNVAALDVLRAMAKNPSTVEAFFAEVALAGPEPSIQRSIDEIRAQLTDLANAEVLARRVIERMALVLQASLLVRYGHPAVADAFVATRLDGDRGSVYGTLPAGVDFAAILDRVTPKVG</sequence>
<dbReference type="Pfam" id="PF18158">
    <property type="entry name" value="AidB_N"/>
    <property type="match status" value="1"/>
</dbReference>
<proteinExistence type="inferred from homology"/>
<keyword evidence="4 5" id="KW-0274">FAD</keyword>
<organism evidence="9 10">
    <name type="scientific">Prescottella agglutinans</name>
    <dbReference type="NCBI Taxonomy" id="1644129"/>
    <lineage>
        <taxon>Bacteria</taxon>
        <taxon>Bacillati</taxon>
        <taxon>Actinomycetota</taxon>
        <taxon>Actinomycetes</taxon>
        <taxon>Mycobacteriales</taxon>
        <taxon>Nocardiaceae</taxon>
        <taxon>Prescottella</taxon>
    </lineage>
</organism>
<evidence type="ECO:0000259" key="6">
    <source>
        <dbReference type="Pfam" id="PF00441"/>
    </source>
</evidence>
<comment type="caution">
    <text evidence="9">The sequence shown here is derived from an EMBL/GenBank/DDBJ whole genome shotgun (WGS) entry which is preliminary data.</text>
</comment>
<dbReference type="InterPro" id="IPR006091">
    <property type="entry name" value="Acyl-CoA_Oxase/DH_mid-dom"/>
</dbReference>
<dbReference type="SUPFAM" id="SSF56645">
    <property type="entry name" value="Acyl-CoA dehydrogenase NM domain-like"/>
    <property type="match status" value="1"/>
</dbReference>
<dbReference type="Proteomes" id="UP001160334">
    <property type="component" value="Unassembled WGS sequence"/>
</dbReference>